<dbReference type="Proteomes" id="UP000292423">
    <property type="component" value="Unassembled WGS sequence"/>
</dbReference>
<dbReference type="InterPro" id="IPR002539">
    <property type="entry name" value="MaoC-like_dom"/>
</dbReference>
<dbReference type="EMBL" id="SHKX01000012">
    <property type="protein sequence ID" value="RZU45084.1"/>
    <property type="molecule type" value="Genomic_DNA"/>
</dbReference>
<evidence type="ECO:0000259" key="1">
    <source>
        <dbReference type="Pfam" id="PF01575"/>
    </source>
</evidence>
<dbReference type="Gene3D" id="3.10.129.10">
    <property type="entry name" value="Hotdog Thioesterase"/>
    <property type="match status" value="1"/>
</dbReference>
<feature type="domain" description="MaoC-like" evidence="1">
    <location>
        <begin position="186"/>
        <end position="250"/>
    </location>
</feature>
<sequence length="293" mass="31665">MTVSIPVRLVTEHTATISAMLLGGARSVLPFVKKSQGGVRINRRLNAPSAELVEAFNAWSGVARPTGDLPPALLVAQTALSVVSELTAQCPYPLLGVLNQGLRIVIHERLPIGGKLNLSGELVDASDDGYRARIHSHVEVGIESNPWAVSIDAYAAVVLKKRPDGSSSERVEPQWETIGHWQAGDDEGVKFFLLTGDFNPIHTLPAVARRTRFKGCIMHGYGAFSQIYAALENHGLPISDIETRFVKPLPLPSPPLLIQIAREANKEGRLPFRLTDASGNLYQVGSFIAGENA</sequence>
<dbReference type="PANTHER" id="PTHR43841">
    <property type="entry name" value="3-HYDROXYACYL-THIOESTER DEHYDRATASE HTDX-RELATED"/>
    <property type="match status" value="1"/>
</dbReference>
<evidence type="ECO:0000313" key="2">
    <source>
        <dbReference type="EMBL" id="RZU45084.1"/>
    </source>
</evidence>
<dbReference type="SUPFAM" id="SSF54637">
    <property type="entry name" value="Thioesterase/thiol ester dehydrase-isomerase"/>
    <property type="match status" value="1"/>
</dbReference>
<reference evidence="2 3" key="1">
    <citation type="submission" date="2019-02" db="EMBL/GenBank/DDBJ databases">
        <title>Genomic Encyclopedia of Type Strains, Phase IV (KMG-IV): sequencing the most valuable type-strain genomes for metagenomic binning, comparative biology and taxonomic classification.</title>
        <authorList>
            <person name="Goeker M."/>
        </authorList>
    </citation>
    <scope>NUCLEOTIDE SEQUENCE [LARGE SCALE GENOMIC DNA]</scope>
    <source>
        <strain evidence="2 3">DSM 105135</strain>
    </source>
</reference>
<organism evidence="2 3">
    <name type="scientific">Fluviicoccus keumensis</name>
    <dbReference type="NCBI Taxonomy" id="1435465"/>
    <lineage>
        <taxon>Bacteria</taxon>
        <taxon>Pseudomonadati</taxon>
        <taxon>Pseudomonadota</taxon>
        <taxon>Gammaproteobacteria</taxon>
        <taxon>Moraxellales</taxon>
        <taxon>Moraxellaceae</taxon>
        <taxon>Fluviicoccus</taxon>
    </lineage>
</organism>
<proteinExistence type="predicted"/>
<protein>
    <submittedName>
        <fullName evidence="2">MaoC dehydratase-like protein</fullName>
    </submittedName>
</protein>
<dbReference type="RefSeq" id="WP_165391409.1">
    <property type="nucleotide sequence ID" value="NZ_SHKX01000012.1"/>
</dbReference>
<dbReference type="InterPro" id="IPR029069">
    <property type="entry name" value="HotDog_dom_sf"/>
</dbReference>
<name>A0A4Q7Z502_9GAMM</name>
<comment type="caution">
    <text evidence="2">The sequence shown here is derived from an EMBL/GenBank/DDBJ whole genome shotgun (WGS) entry which is preliminary data.</text>
</comment>
<accession>A0A4Q7Z502</accession>
<keyword evidence="3" id="KW-1185">Reference proteome</keyword>
<dbReference type="Pfam" id="PF01575">
    <property type="entry name" value="MaoC_dehydratas"/>
    <property type="match status" value="1"/>
</dbReference>
<gene>
    <name evidence="2" type="ORF">EV700_1896</name>
</gene>
<dbReference type="AlphaFoldDB" id="A0A4Q7Z502"/>
<evidence type="ECO:0000313" key="3">
    <source>
        <dbReference type="Proteomes" id="UP000292423"/>
    </source>
</evidence>
<dbReference type="PANTHER" id="PTHR43841:SF1">
    <property type="entry name" value="3-HYDROXYACYL-THIOESTER DEHYDRATASE X"/>
    <property type="match status" value="1"/>
</dbReference>